<dbReference type="InterPro" id="IPR016181">
    <property type="entry name" value="Acyl_CoA_acyltransferase"/>
</dbReference>
<evidence type="ECO:0000256" key="1">
    <source>
        <dbReference type="ARBA" id="ARBA00022679"/>
    </source>
</evidence>
<dbReference type="EMBL" id="CP117812">
    <property type="protein sequence ID" value="WDE99302.1"/>
    <property type="molecule type" value="Genomic_DNA"/>
</dbReference>
<organism evidence="4 5">
    <name type="scientific">Lentisphaera profundi</name>
    <dbReference type="NCBI Taxonomy" id="1658616"/>
    <lineage>
        <taxon>Bacteria</taxon>
        <taxon>Pseudomonadati</taxon>
        <taxon>Lentisphaerota</taxon>
        <taxon>Lentisphaeria</taxon>
        <taxon>Lentisphaerales</taxon>
        <taxon>Lentisphaeraceae</taxon>
        <taxon>Lentisphaera</taxon>
    </lineage>
</organism>
<dbReference type="Pfam" id="PF00583">
    <property type="entry name" value="Acetyltransf_1"/>
    <property type="match status" value="1"/>
</dbReference>
<evidence type="ECO:0000313" key="4">
    <source>
        <dbReference type="EMBL" id="WDE99302.1"/>
    </source>
</evidence>
<dbReference type="PANTHER" id="PTHR10545">
    <property type="entry name" value="DIAMINE N-ACETYLTRANSFERASE"/>
    <property type="match status" value="1"/>
</dbReference>
<dbReference type="SUPFAM" id="SSF55729">
    <property type="entry name" value="Acyl-CoA N-acyltransferases (Nat)"/>
    <property type="match status" value="1"/>
</dbReference>
<name>A0ABY7VYW9_9BACT</name>
<dbReference type="Proteomes" id="UP001214250">
    <property type="component" value="Chromosome 2"/>
</dbReference>
<keyword evidence="1" id="KW-0808">Transferase</keyword>
<dbReference type="PROSITE" id="PS51186">
    <property type="entry name" value="GNAT"/>
    <property type="match status" value="1"/>
</dbReference>
<reference evidence="4 5" key="1">
    <citation type="submission" date="2023-02" db="EMBL/GenBank/DDBJ databases">
        <title>Genome sequence of Lentisphaera profundi SAORIC-696.</title>
        <authorList>
            <person name="Kim e."/>
            <person name="Cho J.-C."/>
            <person name="Choi A."/>
            <person name="Kang I."/>
        </authorList>
    </citation>
    <scope>NUCLEOTIDE SEQUENCE [LARGE SCALE GENOMIC DNA]</scope>
    <source>
        <strain evidence="4 5">SAORIC-696</strain>
    </source>
</reference>
<keyword evidence="2" id="KW-0012">Acyltransferase</keyword>
<proteinExistence type="predicted"/>
<protein>
    <submittedName>
        <fullName evidence="4">GNAT family N-acetyltransferase</fullName>
    </submittedName>
</protein>
<feature type="domain" description="N-acetyltransferase" evidence="3">
    <location>
        <begin position="18"/>
        <end position="160"/>
    </location>
</feature>
<dbReference type="RefSeq" id="WP_274154160.1">
    <property type="nucleotide sequence ID" value="NZ_CP117812.1"/>
</dbReference>
<dbReference type="PANTHER" id="PTHR10545:SF29">
    <property type="entry name" value="GH14572P-RELATED"/>
    <property type="match status" value="1"/>
</dbReference>
<keyword evidence="5" id="KW-1185">Reference proteome</keyword>
<evidence type="ECO:0000313" key="5">
    <source>
        <dbReference type="Proteomes" id="UP001214250"/>
    </source>
</evidence>
<dbReference type="InterPro" id="IPR051016">
    <property type="entry name" value="Diverse_Substrate_AcTransf"/>
</dbReference>
<evidence type="ECO:0000256" key="2">
    <source>
        <dbReference type="ARBA" id="ARBA00023315"/>
    </source>
</evidence>
<evidence type="ECO:0000259" key="3">
    <source>
        <dbReference type="PROSITE" id="PS51186"/>
    </source>
</evidence>
<dbReference type="CDD" id="cd04301">
    <property type="entry name" value="NAT_SF"/>
    <property type="match status" value="1"/>
</dbReference>
<gene>
    <name evidence="4" type="ORF">PQO03_15810</name>
</gene>
<accession>A0ABY7VYW9</accession>
<dbReference type="InterPro" id="IPR000182">
    <property type="entry name" value="GNAT_dom"/>
</dbReference>
<dbReference type="Gene3D" id="3.40.630.30">
    <property type="match status" value="1"/>
</dbReference>
<sequence length="160" mass="18035">MKIEIKKICYKNQQQAQDLIFLLNHYAMDPMGGGKELNPYVTENLVAKLAKLAHASTYIAYANEKPAGLLNCFESLSTFSAKPLINIHDLMVHSDYRGLGISQEMLKRLVDDAEEQGCCKITLEVLEGNKVALNAYKKFGFENYQLDPEVGQAIFMEKKL</sequence>